<evidence type="ECO:0000313" key="2">
    <source>
        <dbReference type="Proteomes" id="UP000266327"/>
    </source>
</evidence>
<name>A0A3A3GIB8_9BURK</name>
<reference evidence="2" key="1">
    <citation type="submission" date="2018-09" db="EMBL/GenBank/DDBJ databases">
        <authorList>
            <person name="Zhu H."/>
        </authorList>
    </citation>
    <scope>NUCLEOTIDE SEQUENCE [LARGE SCALE GENOMIC DNA]</scope>
    <source>
        <strain evidence="2">K1S02-23</strain>
    </source>
</reference>
<proteinExistence type="predicted"/>
<keyword evidence="2" id="KW-1185">Reference proteome</keyword>
<dbReference type="Proteomes" id="UP000266327">
    <property type="component" value="Unassembled WGS sequence"/>
</dbReference>
<evidence type="ECO:0000313" key="1">
    <source>
        <dbReference type="EMBL" id="RJG02026.1"/>
    </source>
</evidence>
<gene>
    <name evidence="1" type="ORF">D3878_10910</name>
</gene>
<accession>A0A3A3GIB8</accession>
<sequence length="95" mass="11195">MEVKSFKTANELSIYQHDREVKEALHVQSMTGAERFQWLADNWGRLQDGANTLFTDAPERQATARCFASMEEKNRFDREREVQFALQHKLRTIHP</sequence>
<protein>
    <submittedName>
        <fullName evidence="1">Uncharacterized protein</fullName>
    </submittedName>
</protein>
<dbReference type="AlphaFoldDB" id="A0A3A3GIB8"/>
<dbReference type="EMBL" id="QYUQ01000002">
    <property type="protein sequence ID" value="RJG02026.1"/>
    <property type="molecule type" value="Genomic_DNA"/>
</dbReference>
<dbReference type="RefSeq" id="WP_119785488.1">
    <property type="nucleotide sequence ID" value="NZ_QYUQ01000002.1"/>
</dbReference>
<organism evidence="1 2">
    <name type="scientific">Noviherbaspirillum sedimenti</name>
    <dbReference type="NCBI Taxonomy" id="2320865"/>
    <lineage>
        <taxon>Bacteria</taxon>
        <taxon>Pseudomonadati</taxon>
        <taxon>Pseudomonadota</taxon>
        <taxon>Betaproteobacteria</taxon>
        <taxon>Burkholderiales</taxon>
        <taxon>Oxalobacteraceae</taxon>
        <taxon>Noviherbaspirillum</taxon>
    </lineage>
</organism>
<comment type="caution">
    <text evidence="1">The sequence shown here is derived from an EMBL/GenBank/DDBJ whole genome shotgun (WGS) entry which is preliminary data.</text>
</comment>